<accession>A0ABS2N107</accession>
<comment type="similarity">
    <text evidence="2 4">Belongs to the FliE family.</text>
</comment>
<keyword evidence="3 4" id="KW-0975">Bacterial flagellum</keyword>
<keyword evidence="6" id="KW-0282">Flagellum</keyword>
<dbReference type="PRINTS" id="PR01006">
    <property type="entry name" value="FLGHOOKFLIE"/>
</dbReference>
<evidence type="ECO:0000256" key="1">
    <source>
        <dbReference type="ARBA" id="ARBA00004117"/>
    </source>
</evidence>
<keyword evidence="7" id="KW-1185">Reference proteome</keyword>
<gene>
    <name evidence="4" type="primary">fliE</name>
    <name evidence="6" type="ORF">JOC48_002318</name>
</gene>
<dbReference type="EMBL" id="JAFBDR010000011">
    <property type="protein sequence ID" value="MBM7571817.1"/>
    <property type="molecule type" value="Genomic_DNA"/>
</dbReference>
<proteinExistence type="inferred from homology"/>
<dbReference type="Proteomes" id="UP001296943">
    <property type="component" value="Unassembled WGS sequence"/>
</dbReference>
<dbReference type="HAMAP" id="MF_00724">
    <property type="entry name" value="FliE"/>
    <property type="match status" value="1"/>
</dbReference>
<dbReference type="PANTHER" id="PTHR34653:SF1">
    <property type="entry name" value="FLAGELLAR HOOK-BASAL BODY COMPLEX PROTEIN FLIE"/>
    <property type="match status" value="1"/>
</dbReference>
<reference evidence="6 7" key="1">
    <citation type="submission" date="2021-01" db="EMBL/GenBank/DDBJ databases">
        <title>Genomic Encyclopedia of Type Strains, Phase IV (KMG-IV): sequencing the most valuable type-strain genomes for metagenomic binning, comparative biology and taxonomic classification.</title>
        <authorList>
            <person name="Goeker M."/>
        </authorList>
    </citation>
    <scope>NUCLEOTIDE SEQUENCE [LARGE SCALE GENOMIC DNA]</scope>
    <source>
        <strain evidence="6 7">DSM 23711</strain>
    </source>
</reference>
<evidence type="ECO:0000256" key="2">
    <source>
        <dbReference type="ARBA" id="ARBA00009272"/>
    </source>
</evidence>
<evidence type="ECO:0000313" key="6">
    <source>
        <dbReference type="EMBL" id="MBM7571817.1"/>
    </source>
</evidence>
<dbReference type="NCBIfam" id="TIGR00205">
    <property type="entry name" value="fliE"/>
    <property type="match status" value="1"/>
</dbReference>
<evidence type="ECO:0000256" key="3">
    <source>
        <dbReference type="ARBA" id="ARBA00023143"/>
    </source>
</evidence>
<sequence length="102" mass="11404">MEINKLNLLQTPAMSLQPNQQLKTSPGEAQQHFASSLKSAIDQLNHAQIESDKKTQALARGEIDNLHDVMITSQKASVALQTAVEMQRKVTDAYKEIMRMQV</sequence>
<comment type="caution">
    <text evidence="6">The sequence shown here is derived from an EMBL/GenBank/DDBJ whole genome shotgun (WGS) entry which is preliminary data.</text>
</comment>
<name>A0ABS2N107_9BACI</name>
<organism evidence="6 7">
    <name type="scientific">Aquibacillus albus</name>
    <dbReference type="NCBI Taxonomy" id="1168171"/>
    <lineage>
        <taxon>Bacteria</taxon>
        <taxon>Bacillati</taxon>
        <taxon>Bacillota</taxon>
        <taxon>Bacilli</taxon>
        <taxon>Bacillales</taxon>
        <taxon>Bacillaceae</taxon>
        <taxon>Aquibacillus</taxon>
    </lineage>
</organism>
<evidence type="ECO:0000256" key="4">
    <source>
        <dbReference type="HAMAP-Rule" id="MF_00724"/>
    </source>
</evidence>
<dbReference type="RefSeq" id="WP_204499754.1">
    <property type="nucleotide sequence ID" value="NZ_JAFBDR010000011.1"/>
</dbReference>
<keyword evidence="6" id="KW-0966">Cell projection</keyword>
<evidence type="ECO:0000313" key="7">
    <source>
        <dbReference type="Proteomes" id="UP001296943"/>
    </source>
</evidence>
<evidence type="ECO:0000256" key="5">
    <source>
        <dbReference type="NCBIfam" id="TIGR00205"/>
    </source>
</evidence>
<keyword evidence="6" id="KW-0969">Cilium</keyword>
<dbReference type="PANTHER" id="PTHR34653">
    <property type="match status" value="1"/>
</dbReference>
<comment type="subcellular location">
    <subcellularLocation>
        <location evidence="1 4">Bacterial flagellum basal body</location>
    </subcellularLocation>
</comment>
<dbReference type="InterPro" id="IPR001624">
    <property type="entry name" value="FliE"/>
</dbReference>
<dbReference type="Pfam" id="PF02049">
    <property type="entry name" value="FliE"/>
    <property type="match status" value="1"/>
</dbReference>
<protein>
    <recommendedName>
        <fullName evidence="4 5">Flagellar hook-basal body complex protein FliE</fullName>
    </recommendedName>
</protein>